<evidence type="ECO:0000313" key="1">
    <source>
        <dbReference type="EMBL" id="GIY92350.1"/>
    </source>
</evidence>
<keyword evidence="2" id="KW-1185">Reference proteome</keyword>
<protein>
    <submittedName>
        <fullName evidence="1">Uncharacterized protein</fullName>
    </submittedName>
</protein>
<proteinExistence type="predicted"/>
<reference evidence="1 2" key="1">
    <citation type="submission" date="2021-06" db="EMBL/GenBank/DDBJ databases">
        <title>Caerostris extrusa draft genome.</title>
        <authorList>
            <person name="Kono N."/>
            <person name="Arakawa K."/>
        </authorList>
    </citation>
    <scope>NUCLEOTIDE SEQUENCE [LARGE SCALE GENOMIC DNA]</scope>
</reference>
<dbReference type="EMBL" id="BPLR01000128">
    <property type="protein sequence ID" value="GIY92350.1"/>
    <property type="molecule type" value="Genomic_DNA"/>
</dbReference>
<comment type="caution">
    <text evidence="1">The sequence shown here is derived from an EMBL/GenBank/DDBJ whole genome shotgun (WGS) entry which is preliminary data.</text>
</comment>
<dbReference type="Proteomes" id="UP001054945">
    <property type="component" value="Unassembled WGS sequence"/>
</dbReference>
<organism evidence="1 2">
    <name type="scientific">Caerostris extrusa</name>
    <name type="common">Bark spider</name>
    <name type="synonym">Caerostris bankana</name>
    <dbReference type="NCBI Taxonomy" id="172846"/>
    <lineage>
        <taxon>Eukaryota</taxon>
        <taxon>Metazoa</taxon>
        <taxon>Ecdysozoa</taxon>
        <taxon>Arthropoda</taxon>
        <taxon>Chelicerata</taxon>
        <taxon>Arachnida</taxon>
        <taxon>Araneae</taxon>
        <taxon>Araneomorphae</taxon>
        <taxon>Entelegynae</taxon>
        <taxon>Araneoidea</taxon>
        <taxon>Araneidae</taxon>
        <taxon>Caerostris</taxon>
    </lineage>
</organism>
<name>A0AAV4XB71_CAEEX</name>
<dbReference type="AlphaFoldDB" id="A0AAV4XB71"/>
<sequence length="113" mass="12882">MSFQFIKSASVTARNPCPILTADSSTCSKERNISINFIKSASVTAINPCPILPADSSTCSKRTNNQYKSEHVLLEQKYNILLQAVCRYLVGFFSRTEWRNFMLDRVRQFCFGE</sequence>
<accession>A0AAV4XB71</accession>
<gene>
    <name evidence="1" type="ORF">CEXT_362661</name>
</gene>
<evidence type="ECO:0000313" key="2">
    <source>
        <dbReference type="Proteomes" id="UP001054945"/>
    </source>
</evidence>